<reference evidence="1 2" key="1">
    <citation type="submission" date="2018-06" db="EMBL/GenBank/DDBJ databases">
        <title>Completed Genome Sequences of 32 Strains from Various Serotypes of Salmonella enterica.</title>
        <authorList>
            <person name="Nash J.H.E."/>
            <person name="Robertson J."/>
            <person name="Bessonov K."/>
        </authorList>
    </citation>
    <scope>NUCLEOTIDE SEQUENCE [LARGE SCALE GENOMIC DNA]</scope>
    <source>
        <strain evidence="1 2">SA20021456</strain>
        <plasmid evidence="2">psa20021456.1</plasmid>
    </source>
</reference>
<proteinExistence type="predicted"/>
<geneLocation type="plasmid" evidence="2">
    <name>psa20021456.1</name>
</geneLocation>
<evidence type="ECO:0000313" key="1">
    <source>
        <dbReference type="EMBL" id="AXD74668.1"/>
    </source>
</evidence>
<evidence type="ECO:0000313" key="2">
    <source>
        <dbReference type="Proteomes" id="UP000251994"/>
    </source>
</evidence>
<organism evidence="1 2">
    <name type="scientific">Salmonella enterica</name>
    <name type="common">Salmonella choleraesuis</name>
    <dbReference type="NCBI Taxonomy" id="28901"/>
    <lineage>
        <taxon>Bacteria</taxon>
        <taxon>Pseudomonadati</taxon>
        <taxon>Pseudomonadota</taxon>
        <taxon>Gammaproteobacteria</taxon>
        <taxon>Enterobacterales</taxon>
        <taxon>Enterobacteriaceae</taxon>
        <taxon>Salmonella</taxon>
    </lineage>
</organism>
<dbReference type="EMBL" id="CP030220">
    <property type="protein sequence ID" value="AXD74668.1"/>
    <property type="molecule type" value="Genomic_DNA"/>
</dbReference>
<dbReference type="Proteomes" id="UP000251994">
    <property type="component" value="Plasmid pSA20021456.1"/>
</dbReference>
<sequence length="95" mass="10674">MEAFEGSGTGRSAKWTYICCVVMGHQYYMLNDTCEKVSDVTKKASSTPVYLGKGILGRDKKAQHEGYFYLYKGRINGRKSAHPKLDILAINHARI</sequence>
<name>A0A7U6BLQ6_SALER</name>
<keyword evidence="1" id="KW-0614">Plasmid</keyword>
<gene>
    <name evidence="1" type="ORF">CHC34_28160</name>
</gene>
<dbReference type="AlphaFoldDB" id="A0A7U6BLQ6"/>
<protein>
    <submittedName>
        <fullName evidence="1">Uncharacterized protein</fullName>
    </submittedName>
</protein>
<accession>A0A7U6BLQ6</accession>